<sequence length="70" mass="8286">MQYQKDEQIKGEEMSQDYISRWSVDETIFYHEGGAWGINKHGKTVWLGKERDIIKKHPVIGLTRRPQRSV</sequence>
<organism evidence="1">
    <name type="scientific">marine sediment metagenome</name>
    <dbReference type="NCBI Taxonomy" id="412755"/>
    <lineage>
        <taxon>unclassified sequences</taxon>
        <taxon>metagenomes</taxon>
        <taxon>ecological metagenomes</taxon>
    </lineage>
</organism>
<proteinExistence type="predicted"/>
<evidence type="ECO:0000313" key="1">
    <source>
        <dbReference type="EMBL" id="KKM17844.1"/>
    </source>
</evidence>
<reference evidence="1" key="1">
    <citation type="journal article" date="2015" name="Nature">
        <title>Complex archaea that bridge the gap between prokaryotes and eukaryotes.</title>
        <authorList>
            <person name="Spang A."/>
            <person name="Saw J.H."/>
            <person name="Jorgensen S.L."/>
            <person name="Zaremba-Niedzwiedzka K."/>
            <person name="Martijn J."/>
            <person name="Lind A.E."/>
            <person name="van Eijk R."/>
            <person name="Schleper C."/>
            <person name="Guy L."/>
            <person name="Ettema T.J."/>
        </authorList>
    </citation>
    <scope>NUCLEOTIDE SEQUENCE</scope>
</reference>
<name>A0A0F9IDJ2_9ZZZZ</name>
<protein>
    <submittedName>
        <fullName evidence="1">Uncharacterized protein</fullName>
    </submittedName>
</protein>
<comment type="caution">
    <text evidence="1">The sequence shown here is derived from an EMBL/GenBank/DDBJ whole genome shotgun (WGS) entry which is preliminary data.</text>
</comment>
<dbReference type="AlphaFoldDB" id="A0A0F9IDJ2"/>
<accession>A0A0F9IDJ2</accession>
<gene>
    <name evidence="1" type="ORF">LCGC14_1671670</name>
</gene>
<dbReference type="EMBL" id="LAZR01014357">
    <property type="protein sequence ID" value="KKM17844.1"/>
    <property type="molecule type" value="Genomic_DNA"/>
</dbReference>